<feature type="region of interest" description="Disordered" evidence="1">
    <location>
        <begin position="122"/>
        <end position="152"/>
    </location>
</feature>
<protein>
    <submittedName>
        <fullName evidence="3">Uncharacterized protein</fullName>
    </submittedName>
</protein>
<feature type="transmembrane region" description="Helical" evidence="2">
    <location>
        <begin position="12"/>
        <end position="32"/>
    </location>
</feature>
<evidence type="ECO:0000256" key="2">
    <source>
        <dbReference type="SAM" id="Phobius"/>
    </source>
</evidence>
<feature type="compositionally biased region" description="Low complexity" evidence="1">
    <location>
        <begin position="86"/>
        <end position="106"/>
    </location>
</feature>
<sequence length="259" mass="27807">MKWNFKLNGLHLLYIFLIVLFLFYALGLGPTIESFTDTDTTQGTGMSGVARANMDNAQNSTAGAAGAGTGWTKGTGMSGVTRANMDNAQNQNGDQNSDQNSDQNGQLPSFLQSISEKAENMIYGNDDNTSNNIGKYGKQQGSSSSSYIGPAGDTVLVDNPRQPLQIPMPKQPQPLGIPKSQIPAGNEDMYILKSQVIPPVCPACPTMSSCPRPAPYPPCPPCSRCPEPAFDCKKVPNYKNAENSYLPRPVLANFSQFGM</sequence>
<reference evidence="3" key="1">
    <citation type="journal article" date="2020" name="Nature">
        <title>Giant virus diversity and host interactions through global metagenomics.</title>
        <authorList>
            <person name="Schulz F."/>
            <person name="Roux S."/>
            <person name="Paez-Espino D."/>
            <person name="Jungbluth S."/>
            <person name="Walsh D.A."/>
            <person name="Denef V.J."/>
            <person name="McMahon K.D."/>
            <person name="Konstantinidis K.T."/>
            <person name="Eloe-Fadrosh E.A."/>
            <person name="Kyrpides N.C."/>
            <person name="Woyke T."/>
        </authorList>
    </citation>
    <scope>NUCLEOTIDE SEQUENCE</scope>
    <source>
        <strain evidence="3">GVMAG-M-3300023184-101</strain>
    </source>
</reference>
<keyword evidence="2" id="KW-0472">Membrane</keyword>
<dbReference type="AlphaFoldDB" id="A0A6C0HGZ2"/>
<keyword evidence="2" id="KW-1133">Transmembrane helix</keyword>
<organism evidence="3">
    <name type="scientific">viral metagenome</name>
    <dbReference type="NCBI Taxonomy" id="1070528"/>
    <lineage>
        <taxon>unclassified sequences</taxon>
        <taxon>metagenomes</taxon>
        <taxon>organismal metagenomes</taxon>
    </lineage>
</organism>
<feature type="region of interest" description="Disordered" evidence="1">
    <location>
        <begin position="60"/>
        <end position="107"/>
    </location>
</feature>
<proteinExistence type="predicted"/>
<evidence type="ECO:0000313" key="3">
    <source>
        <dbReference type="EMBL" id="QHT79749.1"/>
    </source>
</evidence>
<dbReference type="EMBL" id="MN739954">
    <property type="protein sequence ID" value="QHT79749.1"/>
    <property type="molecule type" value="Genomic_DNA"/>
</dbReference>
<feature type="compositionally biased region" description="Low complexity" evidence="1">
    <location>
        <begin position="133"/>
        <end position="149"/>
    </location>
</feature>
<keyword evidence="2" id="KW-0812">Transmembrane</keyword>
<evidence type="ECO:0000256" key="1">
    <source>
        <dbReference type="SAM" id="MobiDB-lite"/>
    </source>
</evidence>
<name>A0A6C0HGZ2_9ZZZZ</name>
<feature type="compositionally biased region" description="Gly residues" evidence="1">
    <location>
        <begin position="65"/>
        <end position="77"/>
    </location>
</feature>
<accession>A0A6C0HGZ2</accession>